<dbReference type="Gene3D" id="3.40.50.1780">
    <property type="match status" value="1"/>
</dbReference>
<keyword evidence="2" id="KW-0004">4Fe-4S</keyword>
<gene>
    <name evidence="10" type="ORF">BJ878DRAFT_45881</name>
</gene>
<keyword evidence="4" id="KW-0408">Iron</keyword>
<keyword evidence="5" id="KW-0411">Iron-sulfur</keyword>
<dbReference type="InterPro" id="IPR004108">
    <property type="entry name" value="Fe_hydrogenase_lsu_C"/>
</dbReference>
<organism evidence="10 11">
    <name type="scientific">Calycina marina</name>
    <dbReference type="NCBI Taxonomy" id="1763456"/>
    <lineage>
        <taxon>Eukaryota</taxon>
        <taxon>Fungi</taxon>
        <taxon>Dikarya</taxon>
        <taxon>Ascomycota</taxon>
        <taxon>Pezizomycotina</taxon>
        <taxon>Leotiomycetes</taxon>
        <taxon>Helotiales</taxon>
        <taxon>Pezizellaceae</taxon>
        <taxon>Calycina</taxon>
    </lineage>
</organism>
<dbReference type="InterPro" id="IPR050340">
    <property type="entry name" value="Cytosolic_Fe-S_CAF"/>
</dbReference>
<keyword evidence="11" id="KW-1185">Reference proteome</keyword>
<dbReference type="EMBL" id="MU253750">
    <property type="protein sequence ID" value="KAG9248388.1"/>
    <property type="molecule type" value="Genomic_DNA"/>
</dbReference>
<protein>
    <recommendedName>
        <fullName evidence="7">Nuclear architecture-related protein 1</fullName>
    </recommendedName>
</protein>
<reference evidence="10" key="1">
    <citation type="journal article" date="2021" name="IMA Fungus">
        <title>Genomic characterization of three marine fungi, including Emericellopsis atlantica sp. nov. with signatures of a generalist lifestyle and marine biomass degradation.</title>
        <authorList>
            <person name="Hagestad O.C."/>
            <person name="Hou L."/>
            <person name="Andersen J.H."/>
            <person name="Hansen E.H."/>
            <person name="Altermark B."/>
            <person name="Li C."/>
            <person name="Kuhnert E."/>
            <person name="Cox R.J."/>
            <person name="Crous P.W."/>
            <person name="Spatafora J.W."/>
            <person name="Lail K."/>
            <person name="Amirebrahimi M."/>
            <person name="Lipzen A."/>
            <person name="Pangilinan J."/>
            <person name="Andreopoulos W."/>
            <person name="Hayes R.D."/>
            <person name="Ng V."/>
            <person name="Grigoriev I.V."/>
            <person name="Jackson S.A."/>
            <person name="Sutton T.D.S."/>
            <person name="Dobson A.D.W."/>
            <person name="Rama T."/>
        </authorList>
    </citation>
    <scope>NUCLEOTIDE SEQUENCE</scope>
    <source>
        <strain evidence="10">TRa3180A</strain>
    </source>
</reference>
<evidence type="ECO:0000313" key="10">
    <source>
        <dbReference type="EMBL" id="KAG9248388.1"/>
    </source>
</evidence>
<evidence type="ECO:0000313" key="11">
    <source>
        <dbReference type="Proteomes" id="UP000887226"/>
    </source>
</evidence>
<evidence type="ECO:0000256" key="3">
    <source>
        <dbReference type="ARBA" id="ARBA00022723"/>
    </source>
</evidence>
<dbReference type="GO" id="GO:0051539">
    <property type="term" value="F:4 iron, 4 sulfur cluster binding"/>
    <property type="evidence" value="ECO:0007669"/>
    <property type="project" value="UniProtKB-KW"/>
</dbReference>
<evidence type="ECO:0000256" key="6">
    <source>
        <dbReference type="ARBA" id="ARBA00025099"/>
    </source>
</evidence>
<dbReference type="OrthoDB" id="10253113at2759"/>
<feature type="domain" description="Iron hydrogenase large subunit C-terminal" evidence="9">
    <location>
        <begin position="118"/>
        <end position="459"/>
    </location>
</feature>
<dbReference type="GO" id="GO:0046872">
    <property type="term" value="F:metal ion binding"/>
    <property type="evidence" value="ECO:0007669"/>
    <property type="project" value="UniProtKB-KW"/>
</dbReference>
<evidence type="ECO:0000256" key="7">
    <source>
        <dbReference type="ARBA" id="ARBA00031269"/>
    </source>
</evidence>
<evidence type="ECO:0000256" key="4">
    <source>
        <dbReference type="ARBA" id="ARBA00023004"/>
    </source>
</evidence>
<evidence type="ECO:0000256" key="5">
    <source>
        <dbReference type="ARBA" id="ARBA00023014"/>
    </source>
</evidence>
<comment type="similarity">
    <text evidence="1">Belongs to the NARF family.</text>
</comment>
<evidence type="ECO:0000256" key="8">
    <source>
        <dbReference type="SAM" id="MobiDB-lite"/>
    </source>
</evidence>
<accession>A0A9P7ZBI9</accession>
<dbReference type="InterPro" id="IPR009016">
    <property type="entry name" value="Fe_hydrogenase"/>
</dbReference>
<evidence type="ECO:0000256" key="2">
    <source>
        <dbReference type="ARBA" id="ARBA00022485"/>
    </source>
</evidence>
<comment type="function">
    <text evidence="6">Component of the cytosolic Fe/S protein assembly machinery. Required for maturation of extramitochondrial Fe/S proteins. May play a role in the transfer of pre-assembled Fe/S clusters to target apoproteins.</text>
</comment>
<dbReference type="SUPFAM" id="SSF53920">
    <property type="entry name" value="Fe-only hydrogenase"/>
    <property type="match status" value="1"/>
</dbReference>
<name>A0A9P7ZBI9_9HELO</name>
<sequence length="573" mass="61907">MSAILSVDDLNDFISPGVACIKPIETLPTAQPKHTSSEYEVSFNTEVLPPSDLPPAEISLTDCLACSGCVTSAEAVLVSMQSHSEVLKELDSAPQLRLVVNERTGIRVENMSEGGRIYVASVSPQTRASIAATFGVTEVEAGYMIEQLLSGPKGIKNRAVYRNSFQYIVGTNVAREACLVLGADEVSHLEKEAKSEHAPKKPILTSSCPGWVCYAEKTHPHVLPHLSRLKSPQALTGTLLKTVLSRKLGISPDRIWHVAIMPCFDKKLEASREELTDAVWEGTGTRGVRDVDSVITSKELLMLADSRHIDFATMPRVPLPAATRIPLPDSTLNSFLFPSEWRRNNKPEAGSSGGNLYYILQYIASQNDGATVKTVRGRNSDVTEYTVNSSSGDVLFKAARYYGFRNIQNLVRKLKPAKASRMPGGRPVGSARRPGAQSAGPDYSYIEVMACPGGCTNGGGQIKVDDAIIASRLPAGVKPGPAEQKAWLAQVDEAYFSGEDGPNDTISSDSGDLVEGISPSYIRDTMAHWASITNLPLDRLAYTSYREVVSNIGKGPNEMERVIEIAGKIGGGW</sequence>
<dbReference type="Pfam" id="PF02906">
    <property type="entry name" value="Fe_hyd_lg_C"/>
    <property type="match status" value="1"/>
</dbReference>
<evidence type="ECO:0000256" key="1">
    <source>
        <dbReference type="ARBA" id="ARBA00006596"/>
    </source>
</evidence>
<proteinExistence type="inferred from homology"/>
<dbReference type="PANTHER" id="PTHR11615">
    <property type="entry name" value="NITRATE, FORMATE, IRON DEHYDROGENASE"/>
    <property type="match status" value="1"/>
</dbReference>
<dbReference type="Gene3D" id="3.40.950.10">
    <property type="entry name" value="Fe-only Hydrogenase (Larger Subunit), Chain L, domain 3"/>
    <property type="match status" value="1"/>
</dbReference>
<comment type="caution">
    <text evidence="10">The sequence shown here is derived from an EMBL/GenBank/DDBJ whole genome shotgun (WGS) entry which is preliminary data.</text>
</comment>
<evidence type="ECO:0000259" key="9">
    <source>
        <dbReference type="Pfam" id="PF02906"/>
    </source>
</evidence>
<dbReference type="Proteomes" id="UP000887226">
    <property type="component" value="Unassembled WGS sequence"/>
</dbReference>
<feature type="region of interest" description="Disordered" evidence="8">
    <location>
        <begin position="415"/>
        <end position="437"/>
    </location>
</feature>
<dbReference type="AlphaFoldDB" id="A0A9P7ZBI9"/>
<keyword evidence="3" id="KW-0479">Metal-binding</keyword>
<dbReference type="FunFam" id="3.40.50.1780:FF:000004">
    <property type="entry name" value="Cytosolic Fe-S cluster assembly factor nar1"/>
    <property type="match status" value="1"/>
</dbReference>